<evidence type="ECO:0000256" key="3">
    <source>
        <dbReference type="ARBA" id="ARBA00007658"/>
    </source>
</evidence>
<feature type="region of interest" description="Disordered" evidence="10">
    <location>
        <begin position="234"/>
        <end position="261"/>
    </location>
</feature>
<reference evidence="11" key="1">
    <citation type="journal article" date="2023" name="Mol. Plant Microbe Interact.">
        <title>Elucidating the Obligate Nature and Biological Capacity of an Invasive Fungal Corn Pathogen.</title>
        <authorList>
            <person name="MacCready J.S."/>
            <person name="Roggenkamp E.M."/>
            <person name="Gdanetz K."/>
            <person name="Chilvers M.I."/>
        </authorList>
    </citation>
    <scope>NUCLEOTIDE SEQUENCE</scope>
    <source>
        <strain evidence="11">PM02</strain>
    </source>
</reference>
<dbReference type="InterPro" id="IPR001382">
    <property type="entry name" value="Glyco_hydro_47"/>
</dbReference>
<organism evidence="11 12">
    <name type="scientific">Phyllachora maydis</name>
    <dbReference type="NCBI Taxonomy" id="1825666"/>
    <lineage>
        <taxon>Eukaryota</taxon>
        <taxon>Fungi</taxon>
        <taxon>Dikarya</taxon>
        <taxon>Ascomycota</taxon>
        <taxon>Pezizomycotina</taxon>
        <taxon>Sordariomycetes</taxon>
        <taxon>Sordariomycetidae</taxon>
        <taxon>Phyllachorales</taxon>
        <taxon>Phyllachoraceae</taxon>
        <taxon>Phyllachora</taxon>
    </lineage>
</organism>
<feature type="active site" description="Proton donor" evidence="6">
    <location>
        <position position="587"/>
    </location>
</feature>
<dbReference type="GO" id="GO:0036503">
    <property type="term" value="P:ERAD pathway"/>
    <property type="evidence" value="ECO:0007669"/>
    <property type="project" value="UniProtKB-ARBA"/>
</dbReference>
<protein>
    <recommendedName>
        <fullName evidence="9">alpha-1,2-Mannosidase</fullName>
        <ecNumber evidence="9">3.2.1.-</ecNumber>
    </recommendedName>
</protein>
<comment type="caution">
    <text evidence="11">The sequence shown here is derived from an EMBL/GenBank/DDBJ whole genome shotgun (WGS) entry which is preliminary data.</text>
</comment>
<keyword evidence="7" id="KW-0106">Calcium</keyword>
<dbReference type="PANTHER" id="PTHR11742:SF49">
    <property type="entry name" value="ALPHA-1,2-MANNOSIDASE"/>
    <property type="match status" value="1"/>
</dbReference>
<dbReference type="GO" id="GO:0005783">
    <property type="term" value="C:endoplasmic reticulum"/>
    <property type="evidence" value="ECO:0007669"/>
    <property type="project" value="TreeGrafter"/>
</dbReference>
<comment type="cofactor">
    <cofactor evidence="1 7">
        <name>Ca(2+)</name>
        <dbReference type="ChEBI" id="CHEBI:29108"/>
    </cofactor>
</comment>
<sequence length="767" mass="85045">MDMLGKLDSKWAQHGKDSQHTPAHGSNPCIRRHLLRSPFRSATTAALVASVSARPLFLTTPHQGGVVAGKPFNPDDDVLASGAPNLVSVGAATKLVGSIGQTPTGDTRLVKSLNVIATGDRNGDVDRRSVLLDNIVVRKKRINVKKDDDLDAEDEEDPSLVLAMWERGSTNRARNIQIVWDVVLMGLGVVAAFGATFQTAAMRNVAAAGAPPTPGIGTNNAGKHISKLPERYPVTSLRPLPTGPATVRIPTIQRQPPPAEDAAGRKTRLARLRAVQASFQHSWDGYKAHAWLSDEVTPLTGRRKDPFGGWAATLVDALDTLWIMGLKDDFREAVKACEQIDFTTTRSNTINVFETTIRYLGGFLAAYELSEKLYPSLLRKAVEVAELLMGAFDTPNRMPIARWGWKEYAAGKAQVAAQAVLVSELGSLTLEFTKLSQLSGEAKYYDAVQRISDEFEKSQNTTKLPGMWPITVNAAVPSFQDDGSFSLGGMSDSLYEYLPKQYLLLGGVLEQPRKMYEGFIDVAKKYLFHRVMIPSDMPSQHLTCFVGGMIGLGARIFDREEEMRIAIEMTNGCVWSYNCTASGIGPEIFQFVPCGGIEDSRSSEECSWDEAKWKAAVRAYYHSTKDNAAKKPVAQQQAVDEDTDRFIQVNRLPPGMVDVPDRKYILRPEAIESVFIMYRLTGDATWMDKAWDMFLHIEAHTRTKIASASLADVTLEEPRQIDSMESFWLAETLKYFFLIYSDWDVVDLDEWVLNTEAHPLRRMDVQS</sequence>
<evidence type="ECO:0000256" key="2">
    <source>
        <dbReference type="ARBA" id="ARBA00004922"/>
    </source>
</evidence>
<dbReference type="Pfam" id="PF01532">
    <property type="entry name" value="Glyco_hydro_47"/>
    <property type="match status" value="1"/>
</dbReference>
<feature type="region of interest" description="Disordered" evidence="10">
    <location>
        <begin position="1"/>
        <end position="29"/>
    </location>
</feature>
<keyword evidence="7" id="KW-0479">Metal-binding</keyword>
<evidence type="ECO:0000313" key="11">
    <source>
        <dbReference type="EMBL" id="KAK2072294.1"/>
    </source>
</evidence>
<keyword evidence="9" id="KW-0326">Glycosidase</keyword>
<dbReference type="InterPro" id="IPR012341">
    <property type="entry name" value="6hp_glycosidase-like_sf"/>
</dbReference>
<feature type="active site" evidence="6">
    <location>
        <position position="492"/>
    </location>
</feature>
<accession>A0AAD9I807</accession>
<feature type="disulfide bond" evidence="8">
    <location>
        <begin position="544"/>
        <end position="573"/>
    </location>
</feature>
<evidence type="ECO:0000256" key="6">
    <source>
        <dbReference type="PIRSR" id="PIRSR601382-1"/>
    </source>
</evidence>
<dbReference type="InterPro" id="IPR036026">
    <property type="entry name" value="Seven-hairpin_glycosidases"/>
</dbReference>
<dbReference type="GO" id="GO:0005975">
    <property type="term" value="P:carbohydrate metabolic process"/>
    <property type="evidence" value="ECO:0007669"/>
    <property type="project" value="InterPro"/>
</dbReference>
<dbReference type="EC" id="3.2.1.-" evidence="9"/>
<proteinExistence type="inferred from homology"/>
<dbReference type="Proteomes" id="UP001217918">
    <property type="component" value="Unassembled WGS sequence"/>
</dbReference>
<dbReference type="GO" id="GO:0016020">
    <property type="term" value="C:membrane"/>
    <property type="evidence" value="ECO:0007669"/>
    <property type="project" value="InterPro"/>
</dbReference>
<evidence type="ECO:0000256" key="8">
    <source>
        <dbReference type="PIRSR" id="PIRSR601382-3"/>
    </source>
</evidence>
<evidence type="ECO:0000256" key="10">
    <source>
        <dbReference type="SAM" id="MobiDB-lite"/>
    </source>
</evidence>
<feature type="active site" evidence="6">
    <location>
        <position position="669"/>
    </location>
</feature>
<keyword evidence="12" id="KW-1185">Reference proteome</keyword>
<keyword evidence="5 8" id="KW-1015">Disulfide bond</keyword>
<dbReference type="GO" id="GO:0005509">
    <property type="term" value="F:calcium ion binding"/>
    <property type="evidence" value="ECO:0007669"/>
    <property type="project" value="InterPro"/>
</dbReference>
<keyword evidence="4 9" id="KW-0378">Hydrolase</keyword>
<comment type="pathway">
    <text evidence="2">Protein modification; protein glycosylation.</text>
</comment>
<dbReference type="PANTHER" id="PTHR11742">
    <property type="entry name" value="MANNOSYL-OLIGOSACCHARIDE ALPHA-1,2-MANNOSIDASE-RELATED"/>
    <property type="match status" value="1"/>
</dbReference>
<evidence type="ECO:0000313" key="12">
    <source>
        <dbReference type="Proteomes" id="UP001217918"/>
    </source>
</evidence>
<evidence type="ECO:0000256" key="9">
    <source>
        <dbReference type="RuleBase" id="RU361193"/>
    </source>
</evidence>
<dbReference type="AlphaFoldDB" id="A0AAD9I807"/>
<evidence type="ECO:0000256" key="4">
    <source>
        <dbReference type="ARBA" id="ARBA00022801"/>
    </source>
</evidence>
<evidence type="ECO:0000256" key="7">
    <source>
        <dbReference type="PIRSR" id="PIRSR601382-2"/>
    </source>
</evidence>
<dbReference type="GO" id="GO:0004571">
    <property type="term" value="F:mannosyl-oligosaccharide 1,2-alpha-mannosidase activity"/>
    <property type="evidence" value="ECO:0007669"/>
    <property type="project" value="InterPro"/>
</dbReference>
<dbReference type="InterPro" id="IPR050749">
    <property type="entry name" value="Glycosyl_Hydrolase_47"/>
</dbReference>
<dbReference type="EMBL" id="JAQQPM010000006">
    <property type="protein sequence ID" value="KAK2072294.1"/>
    <property type="molecule type" value="Genomic_DNA"/>
</dbReference>
<gene>
    <name evidence="11" type="ORF">P8C59_006656</name>
</gene>
<evidence type="ECO:0000256" key="5">
    <source>
        <dbReference type="ARBA" id="ARBA00023157"/>
    </source>
</evidence>
<dbReference type="PRINTS" id="PR00747">
    <property type="entry name" value="GLYHDRLASE47"/>
</dbReference>
<name>A0AAD9I807_9PEZI</name>
<feature type="binding site" evidence="7">
    <location>
        <position position="755"/>
    </location>
    <ligand>
        <name>Ca(2+)</name>
        <dbReference type="ChEBI" id="CHEBI:29108"/>
    </ligand>
</feature>
<comment type="similarity">
    <text evidence="3 9">Belongs to the glycosyl hydrolase 47 family.</text>
</comment>
<feature type="active site" description="Proton donor" evidence="6">
    <location>
        <position position="354"/>
    </location>
</feature>
<dbReference type="SUPFAM" id="SSF48225">
    <property type="entry name" value="Seven-hairpin glycosidases"/>
    <property type="match status" value="1"/>
</dbReference>
<feature type="compositionally biased region" description="Basic and acidic residues" evidence="10">
    <location>
        <begin position="1"/>
        <end position="19"/>
    </location>
</feature>
<evidence type="ECO:0000256" key="1">
    <source>
        <dbReference type="ARBA" id="ARBA00001913"/>
    </source>
</evidence>
<dbReference type="Gene3D" id="1.50.10.10">
    <property type="match status" value="1"/>
</dbReference>